<reference evidence="2" key="2">
    <citation type="submission" date="2020-09" db="EMBL/GenBank/DDBJ databases">
        <authorList>
            <person name="Sun Q."/>
            <person name="Zhou Y."/>
        </authorList>
    </citation>
    <scope>NUCLEOTIDE SEQUENCE</scope>
    <source>
        <strain evidence="2">CGMCC 1.12751</strain>
    </source>
</reference>
<evidence type="ECO:0000313" key="3">
    <source>
        <dbReference type="Proteomes" id="UP000625976"/>
    </source>
</evidence>
<feature type="signal peptide" evidence="1">
    <location>
        <begin position="1"/>
        <end position="17"/>
    </location>
</feature>
<gene>
    <name evidence="2" type="ORF">GCM10010976_14880</name>
</gene>
<evidence type="ECO:0000256" key="1">
    <source>
        <dbReference type="SAM" id="SignalP"/>
    </source>
</evidence>
<keyword evidence="3" id="KW-1185">Reference proteome</keyword>
<accession>A0A917LMH0</accession>
<proteinExistence type="predicted"/>
<name>A0A917LMH0_9FLAO</name>
<dbReference type="RefSeq" id="WP_188463430.1">
    <property type="nucleotide sequence ID" value="NZ_BMFQ01000002.1"/>
</dbReference>
<organism evidence="2 3">
    <name type="scientific">Bizionia arctica</name>
    <dbReference type="NCBI Taxonomy" id="1495645"/>
    <lineage>
        <taxon>Bacteria</taxon>
        <taxon>Pseudomonadati</taxon>
        <taxon>Bacteroidota</taxon>
        <taxon>Flavobacteriia</taxon>
        <taxon>Flavobacteriales</taxon>
        <taxon>Flavobacteriaceae</taxon>
        <taxon>Bizionia</taxon>
    </lineage>
</organism>
<sequence>MKTLIVCLCFFTAVVSAQEESPFEIKDNLFNVSLFHNISLSNKLTLQNGLSIRRNPEFVTLEVPVLIKYAHSDRWSSFLGAQARTVVYSYFPENYNIEKPSSAFLSIGTEYEFNNNTTGNLTVGFPFDLQVGLKF</sequence>
<evidence type="ECO:0000313" key="2">
    <source>
        <dbReference type="EMBL" id="GGG44314.1"/>
    </source>
</evidence>
<protein>
    <recommendedName>
        <fullName evidence="4">DUF3575 domain-containing protein</fullName>
    </recommendedName>
</protein>
<dbReference type="AlphaFoldDB" id="A0A917LMH0"/>
<evidence type="ECO:0008006" key="4">
    <source>
        <dbReference type="Google" id="ProtNLM"/>
    </source>
</evidence>
<reference evidence="2" key="1">
    <citation type="journal article" date="2014" name="Int. J. Syst. Evol. Microbiol.">
        <title>Complete genome sequence of Corynebacterium casei LMG S-19264T (=DSM 44701T), isolated from a smear-ripened cheese.</title>
        <authorList>
            <consortium name="US DOE Joint Genome Institute (JGI-PGF)"/>
            <person name="Walter F."/>
            <person name="Albersmeier A."/>
            <person name="Kalinowski J."/>
            <person name="Ruckert C."/>
        </authorList>
    </citation>
    <scope>NUCLEOTIDE SEQUENCE</scope>
    <source>
        <strain evidence="2">CGMCC 1.12751</strain>
    </source>
</reference>
<feature type="chain" id="PRO_5036802608" description="DUF3575 domain-containing protein" evidence="1">
    <location>
        <begin position="18"/>
        <end position="135"/>
    </location>
</feature>
<dbReference type="Proteomes" id="UP000625976">
    <property type="component" value="Unassembled WGS sequence"/>
</dbReference>
<dbReference type="EMBL" id="BMFQ01000002">
    <property type="protein sequence ID" value="GGG44314.1"/>
    <property type="molecule type" value="Genomic_DNA"/>
</dbReference>
<comment type="caution">
    <text evidence="2">The sequence shown here is derived from an EMBL/GenBank/DDBJ whole genome shotgun (WGS) entry which is preliminary data.</text>
</comment>
<keyword evidence="1" id="KW-0732">Signal</keyword>